<dbReference type="Proteomes" id="UP001604336">
    <property type="component" value="Unassembled WGS sequence"/>
</dbReference>
<evidence type="ECO:0000259" key="2">
    <source>
        <dbReference type="Pfam" id="PF12819"/>
    </source>
</evidence>
<dbReference type="GO" id="GO:0016020">
    <property type="term" value="C:membrane"/>
    <property type="evidence" value="ECO:0007669"/>
    <property type="project" value="UniProtKB-SubCell"/>
</dbReference>
<keyword evidence="4" id="KW-1185">Reference proteome</keyword>
<dbReference type="Pfam" id="PF12819">
    <property type="entry name" value="Malectin_like"/>
    <property type="match status" value="1"/>
</dbReference>
<gene>
    <name evidence="3" type="ORF">Adt_00012</name>
</gene>
<organism evidence="3 4">
    <name type="scientific">Abeliophyllum distichum</name>
    <dbReference type="NCBI Taxonomy" id="126358"/>
    <lineage>
        <taxon>Eukaryota</taxon>
        <taxon>Viridiplantae</taxon>
        <taxon>Streptophyta</taxon>
        <taxon>Embryophyta</taxon>
        <taxon>Tracheophyta</taxon>
        <taxon>Spermatophyta</taxon>
        <taxon>Magnoliopsida</taxon>
        <taxon>eudicotyledons</taxon>
        <taxon>Gunneridae</taxon>
        <taxon>Pentapetalae</taxon>
        <taxon>asterids</taxon>
        <taxon>lamiids</taxon>
        <taxon>Lamiales</taxon>
        <taxon>Oleaceae</taxon>
        <taxon>Forsythieae</taxon>
        <taxon>Abeliophyllum</taxon>
    </lineage>
</organism>
<comment type="subcellular location">
    <subcellularLocation>
        <location evidence="1">Membrane</location>
        <topology evidence="1">Single-pass membrane protein</topology>
    </subcellularLocation>
</comment>
<proteinExistence type="predicted"/>
<dbReference type="InterPro" id="IPR024788">
    <property type="entry name" value="Malectin-like_Carb-bd_dom"/>
</dbReference>
<dbReference type="AlphaFoldDB" id="A0ABD1VNW7"/>
<evidence type="ECO:0000256" key="1">
    <source>
        <dbReference type="ARBA" id="ARBA00004167"/>
    </source>
</evidence>
<comment type="caution">
    <text evidence="3">The sequence shown here is derived from an EMBL/GenBank/DDBJ whole genome shotgun (WGS) entry which is preliminary data.</text>
</comment>
<dbReference type="EMBL" id="JBFOLK010000001">
    <property type="protein sequence ID" value="KAL2539034.1"/>
    <property type="molecule type" value="Genomic_DNA"/>
</dbReference>
<protein>
    <submittedName>
        <fullName evidence="3">Leucine-rich repeat (LRR) family protein</fullName>
    </submittedName>
</protein>
<reference evidence="4" key="1">
    <citation type="submission" date="2024-07" db="EMBL/GenBank/DDBJ databases">
        <title>Two chromosome-level genome assemblies of Korean endemic species Abeliophyllum distichum and Forsythia ovata (Oleaceae).</title>
        <authorList>
            <person name="Jang H."/>
        </authorList>
    </citation>
    <scope>NUCLEOTIDE SEQUENCE [LARGE SCALE GENOMIC DNA]</scope>
</reference>
<feature type="domain" description="Malectin-like" evidence="2">
    <location>
        <begin position="3"/>
        <end position="95"/>
    </location>
</feature>
<name>A0ABD1VNW7_9LAMI</name>
<accession>A0ABD1VNW7</accession>
<evidence type="ECO:0000313" key="4">
    <source>
        <dbReference type="Proteomes" id="UP001604336"/>
    </source>
</evidence>
<sequence>MKLQRTLWAVVNTTEDYMDGNSTYYEGIFKPTGKILNGLAANTYTDSDLFISALEVVLLWDQLYNSTDFNTYALSLVARHSFGFRGSKIRIAYSDGIVFDVVGDRRGTTRGRNQLSLLIIRN</sequence>
<evidence type="ECO:0000313" key="3">
    <source>
        <dbReference type="EMBL" id="KAL2539034.1"/>
    </source>
</evidence>